<evidence type="ECO:0000313" key="2">
    <source>
        <dbReference type="EMBL" id="OAQ73150.1"/>
    </source>
</evidence>
<feature type="region of interest" description="Disordered" evidence="1">
    <location>
        <begin position="1"/>
        <end position="20"/>
    </location>
</feature>
<accession>A0A179G6K7</accession>
<name>A0A179G6K7_METCM</name>
<protein>
    <submittedName>
        <fullName evidence="2">Uncharacterized protein</fullName>
    </submittedName>
</protein>
<dbReference type="RefSeq" id="XP_018149233.1">
    <property type="nucleotide sequence ID" value="XM_018293015.1"/>
</dbReference>
<evidence type="ECO:0000313" key="3">
    <source>
        <dbReference type="Proteomes" id="UP000078397"/>
    </source>
</evidence>
<dbReference type="OrthoDB" id="3541842at2759"/>
<keyword evidence="3" id="KW-1185">Reference proteome</keyword>
<dbReference type="Proteomes" id="UP000078397">
    <property type="component" value="Unassembled WGS sequence"/>
</dbReference>
<dbReference type="AlphaFoldDB" id="A0A179G6K7"/>
<evidence type="ECO:0000256" key="1">
    <source>
        <dbReference type="SAM" id="MobiDB-lite"/>
    </source>
</evidence>
<gene>
    <name evidence="2" type="ORF">VFPPC_15262</name>
</gene>
<organism evidence="2 3">
    <name type="scientific">Pochonia chlamydosporia 170</name>
    <dbReference type="NCBI Taxonomy" id="1380566"/>
    <lineage>
        <taxon>Eukaryota</taxon>
        <taxon>Fungi</taxon>
        <taxon>Dikarya</taxon>
        <taxon>Ascomycota</taxon>
        <taxon>Pezizomycotina</taxon>
        <taxon>Sordariomycetes</taxon>
        <taxon>Hypocreomycetidae</taxon>
        <taxon>Hypocreales</taxon>
        <taxon>Clavicipitaceae</taxon>
        <taxon>Pochonia</taxon>
    </lineage>
</organism>
<comment type="caution">
    <text evidence="2">The sequence shown here is derived from an EMBL/GenBank/DDBJ whole genome shotgun (WGS) entry which is preliminary data.</text>
</comment>
<dbReference type="EMBL" id="LSBJ02000001">
    <property type="protein sequence ID" value="OAQ73150.1"/>
    <property type="molecule type" value="Genomic_DNA"/>
</dbReference>
<dbReference type="KEGG" id="pchm:VFPPC_15262"/>
<proteinExistence type="predicted"/>
<reference evidence="2 3" key="1">
    <citation type="journal article" date="2016" name="PLoS Pathog.">
        <title>Biosynthesis of antibiotic leucinostatins in bio-control fungus Purpureocillium lilacinum and their inhibition on phytophthora revealed by genome mining.</title>
        <authorList>
            <person name="Wang G."/>
            <person name="Liu Z."/>
            <person name="Lin R."/>
            <person name="Li E."/>
            <person name="Mao Z."/>
            <person name="Ling J."/>
            <person name="Yang Y."/>
            <person name="Yin W.B."/>
            <person name="Xie B."/>
        </authorList>
    </citation>
    <scope>NUCLEOTIDE SEQUENCE [LARGE SCALE GENOMIC DNA]</scope>
    <source>
        <strain evidence="2">170</strain>
    </source>
</reference>
<dbReference type="GeneID" id="28857009"/>
<sequence>MASETTAAPEPIKDIDFDGGDAPEGTVWVKWDVNNGRDRTHEPYVGNVYQLEGTPEIQGVEIKSGSRVSLLCWTSSYPNGNPALVVDGPTNGKHKVNKIRLGCYRVDPR</sequence>